<organism evidence="2 3">
    <name type="scientific">Paraglomus occultum</name>
    <dbReference type="NCBI Taxonomy" id="144539"/>
    <lineage>
        <taxon>Eukaryota</taxon>
        <taxon>Fungi</taxon>
        <taxon>Fungi incertae sedis</taxon>
        <taxon>Mucoromycota</taxon>
        <taxon>Glomeromycotina</taxon>
        <taxon>Glomeromycetes</taxon>
        <taxon>Paraglomerales</taxon>
        <taxon>Paraglomeraceae</taxon>
        <taxon>Paraglomus</taxon>
    </lineage>
</organism>
<comment type="caution">
    <text evidence="2">The sequence shown here is derived from an EMBL/GenBank/DDBJ whole genome shotgun (WGS) entry which is preliminary data.</text>
</comment>
<dbReference type="AlphaFoldDB" id="A0A9N9EF23"/>
<keyword evidence="3" id="KW-1185">Reference proteome</keyword>
<accession>A0A9N9EF23</accession>
<dbReference type="EMBL" id="CAJVPJ010007492">
    <property type="protein sequence ID" value="CAG8675837.1"/>
    <property type="molecule type" value="Genomic_DNA"/>
</dbReference>
<name>A0A9N9EF23_9GLOM</name>
<gene>
    <name evidence="2" type="ORF">POCULU_LOCUS11226</name>
</gene>
<feature type="non-terminal residue" evidence="2">
    <location>
        <position position="1"/>
    </location>
</feature>
<reference evidence="2" key="1">
    <citation type="submission" date="2021-06" db="EMBL/GenBank/DDBJ databases">
        <authorList>
            <person name="Kallberg Y."/>
            <person name="Tangrot J."/>
            <person name="Rosling A."/>
        </authorList>
    </citation>
    <scope>NUCLEOTIDE SEQUENCE</scope>
    <source>
        <strain evidence="2">IA702</strain>
    </source>
</reference>
<evidence type="ECO:0000313" key="2">
    <source>
        <dbReference type="EMBL" id="CAG8675837.1"/>
    </source>
</evidence>
<feature type="region of interest" description="Disordered" evidence="1">
    <location>
        <begin position="1"/>
        <end position="41"/>
    </location>
</feature>
<dbReference type="Proteomes" id="UP000789572">
    <property type="component" value="Unassembled WGS sequence"/>
</dbReference>
<evidence type="ECO:0000313" key="3">
    <source>
        <dbReference type="Proteomes" id="UP000789572"/>
    </source>
</evidence>
<feature type="non-terminal residue" evidence="2">
    <location>
        <position position="41"/>
    </location>
</feature>
<feature type="compositionally biased region" description="Basic and acidic residues" evidence="1">
    <location>
        <begin position="16"/>
        <end position="25"/>
    </location>
</feature>
<protein>
    <submittedName>
        <fullName evidence="2">9193_t:CDS:1</fullName>
    </submittedName>
</protein>
<evidence type="ECO:0000256" key="1">
    <source>
        <dbReference type="SAM" id="MobiDB-lite"/>
    </source>
</evidence>
<sequence length="41" mass="4467">SSEEEAAAVQPSVMVDRVEPSERIRLSPGSPLHQYSSIAQK</sequence>
<proteinExistence type="predicted"/>